<feature type="transmembrane region" description="Helical" evidence="6">
    <location>
        <begin position="334"/>
        <end position="355"/>
    </location>
</feature>
<dbReference type="OrthoDB" id="3690525at2"/>
<dbReference type="InterPro" id="IPR011701">
    <property type="entry name" value="MFS"/>
</dbReference>
<feature type="transmembrane region" description="Helical" evidence="6">
    <location>
        <begin position="249"/>
        <end position="265"/>
    </location>
</feature>
<dbReference type="PRINTS" id="PR00173">
    <property type="entry name" value="EDTRNSPORT"/>
</dbReference>
<feature type="transmembrane region" description="Helical" evidence="6">
    <location>
        <begin position="164"/>
        <end position="183"/>
    </location>
</feature>
<gene>
    <name evidence="7" type="ORF">FB471_1783</name>
</gene>
<dbReference type="PANTHER" id="PTHR23513">
    <property type="entry name" value="INTEGRAL MEMBRANE EFFLUX PROTEIN-RELATED"/>
    <property type="match status" value="1"/>
</dbReference>
<keyword evidence="4 6" id="KW-1133">Transmembrane helix</keyword>
<evidence type="ECO:0000313" key="7">
    <source>
        <dbReference type="EMBL" id="TQJ02066.1"/>
    </source>
</evidence>
<evidence type="ECO:0000256" key="1">
    <source>
        <dbReference type="ARBA" id="ARBA00004651"/>
    </source>
</evidence>
<accession>A0A542DG73</accession>
<dbReference type="PANTHER" id="PTHR23513:SF11">
    <property type="entry name" value="STAPHYLOFERRIN A TRANSPORTER"/>
    <property type="match status" value="1"/>
</dbReference>
<feature type="transmembrane region" description="Helical" evidence="6">
    <location>
        <begin position="300"/>
        <end position="322"/>
    </location>
</feature>
<reference evidence="7 8" key="1">
    <citation type="submission" date="2019-06" db="EMBL/GenBank/DDBJ databases">
        <title>Sequencing the genomes of 1000 actinobacteria strains.</title>
        <authorList>
            <person name="Klenk H.-P."/>
        </authorList>
    </citation>
    <scope>NUCLEOTIDE SEQUENCE [LARGE SCALE GENOMIC DNA]</scope>
    <source>
        <strain evidence="7 8">DSM 45679</strain>
    </source>
</reference>
<evidence type="ECO:0000256" key="4">
    <source>
        <dbReference type="ARBA" id="ARBA00022989"/>
    </source>
</evidence>
<dbReference type="SUPFAM" id="SSF103473">
    <property type="entry name" value="MFS general substrate transporter"/>
    <property type="match status" value="1"/>
</dbReference>
<evidence type="ECO:0000256" key="3">
    <source>
        <dbReference type="ARBA" id="ARBA00022692"/>
    </source>
</evidence>
<evidence type="ECO:0000256" key="2">
    <source>
        <dbReference type="ARBA" id="ARBA00022475"/>
    </source>
</evidence>
<dbReference type="AlphaFoldDB" id="A0A542DG73"/>
<sequence length="397" mass="39175">MLGRYALPRYLTGATAARTGDEVSGPALLLVGLAATGSVATASGLLAALTISAAIGGPVLGALLDRSRRPGRLLAAALAAYAAGLGVLLAGVGRLPTILTLAVALLAGLLTAAISGGWTAQLPGVVPGDRFARANALDALTFGLAGLAGPALAGLLGSTLGARAALLAAIVLVAAALPVAATLPRPDTVPPPRSLPREVRAGFAAIARSRPLLAGTATSVVSFAGVGMLVVCCPLLGTQRFGDAGRGTLLLAVLAATAMTANALLARRPGLIRPDTALPASTLLLGAGMLTAALTTEPAYAIVAVVIAGAGDGPQLTALFAIRHREAPPRLRAQIFTTGASMKISGFALGSALAGPLATQSLTACLLVAAGVELLAALTFLACRGRPVRRPSLARAA</sequence>
<dbReference type="GO" id="GO:0022857">
    <property type="term" value="F:transmembrane transporter activity"/>
    <property type="evidence" value="ECO:0007669"/>
    <property type="project" value="InterPro"/>
</dbReference>
<dbReference type="EMBL" id="VFML01000001">
    <property type="protein sequence ID" value="TQJ02066.1"/>
    <property type="molecule type" value="Genomic_DNA"/>
</dbReference>
<keyword evidence="2" id="KW-1003">Cell membrane</keyword>
<feature type="transmembrane region" description="Helical" evidence="6">
    <location>
        <begin position="98"/>
        <end position="118"/>
    </location>
</feature>
<name>A0A542DG73_AMYCI</name>
<comment type="caution">
    <text evidence="7">The sequence shown here is derived from an EMBL/GenBank/DDBJ whole genome shotgun (WGS) entry which is preliminary data.</text>
</comment>
<feature type="transmembrane region" description="Helical" evidence="6">
    <location>
        <begin position="73"/>
        <end position="92"/>
    </location>
</feature>
<keyword evidence="3 6" id="KW-0812">Transmembrane</keyword>
<dbReference type="Proteomes" id="UP000320876">
    <property type="component" value="Unassembled WGS sequence"/>
</dbReference>
<feature type="transmembrane region" description="Helical" evidence="6">
    <location>
        <begin position="361"/>
        <end position="383"/>
    </location>
</feature>
<dbReference type="Pfam" id="PF07690">
    <property type="entry name" value="MFS_1"/>
    <property type="match status" value="1"/>
</dbReference>
<comment type="subcellular location">
    <subcellularLocation>
        <location evidence="1">Cell membrane</location>
        <topology evidence="1">Multi-pass membrane protein</topology>
    </subcellularLocation>
</comment>
<keyword evidence="5 6" id="KW-0472">Membrane</keyword>
<feature type="transmembrane region" description="Helical" evidence="6">
    <location>
        <begin position="28"/>
        <end position="61"/>
    </location>
</feature>
<proteinExistence type="predicted"/>
<evidence type="ECO:0000313" key="8">
    <source>
        <dbReference type="Proteomes" id="UP000320876"/>
    </source>
</evidence>
<feature type="transmembrane region" description="Helical" evidence="6">
    <location>
        <begin position="139"/>
        <end position="158"/>
    </location>
</feature>
<feature type="transmembrane region" description="Helical" evidence="6">
    <location>
        <begin position="212"/>
        <end position="237"/>
    </location>
</feature>
<keyword evidence="8" id="KW-1185">Reference proteome</keyword>
<dbReference type="Gene3D" id="1.20.1250.20">
    <property type="entry name" value="MFS general substrate transporter like domains"/>
    <property type="match status" value="1"/>
</dbReference>
<evidence type="ECO:0000256" key="6">
    <source>
        <dbReference type="SAM" id="Phobius"/>
    </source>
</evidence>
<dbReference type="GO" id="GO:0005886">
    <property type="term" value="C:plasma membrane"/>
    <property type="evidence" value="ECO:0007669"/>
    <property type="project" value="UniProtKB-SubCell"/>
</dbReference>
<organism evidence="7 8">
    <name type="scientific">Amycolatopsis cihanbeyliensis</name>
    <dbReference type="NCBI Taxonomy" id="1128664"/>
    <lineage>
        <taxon>Bacteria</taxon>
        <taxon>Bacillati</taxon>
        <taxon>Actinomycetota</taxon>
        <taxon>Actinomycetes</taxon>
        <taxon>Pseudonocardiales</taxon>
        <taxon>Pseudonocardiaceae</taxon>
        <taxon>Amycolatopsis</taxon>
    </lineage>
</organism>
<dbReference type="RefSeq" id="WP_141996842.1">
    <property type="nucleotide sequence ID" value="NZ_VFML01000001.1"/>
</dbReference>
<evidence type="ECO:0000256" key="5">
    <source>
        <dbReference type="ARBA" id="ARBA00023136"/>
    </source>
</evidence>
<protein>
    <submittedName>
        <fullName evidence="7">Putative MFS family arabinose efflux permease</fullName>
    </submittedName>
</protein>
<dbReference type="InterPro" id="IPR036259">
    <property type="entry name" value="MFS_trans_sf"/>
</dbReference>